<dbReference type="RefSeq" id="WP_156196579.1">
    <property type="nucleotide sequence ID" value="NZ_QTZN02000039.1"/>
</dbReference>
<proteinExistence type="predicted"/>
<dbReference type="GO" id="GO:0005829">
    <property type="term" value="C:cytosol"/>
    <property type="evidence" value="ECO:0007669"/>
    <property type="project" value="TreeGrafter"/>
</dbReference>
<dbReference type="InterPro" id="IPR002201">
    <property type="entry name" value="Glyco_trans_9"/>
</dbReference>
<dbReference type="Proteomes" id="UP000285951">
    <property type="component" value="Unassembled WGS sequence"/>
</dbReference>
<dbReference type="EMBL" id="WOTW01000039">
    <property type="protein sequence ID" value="MUP39089.1"/>
    <property type="molecule type" value="Genomic_DNA"/>
</dbReference>
<keyword evidence="5" id="KW-1185">Reference proteome</keyword>
<evidence type="ECO:0000313" key="4">
    <source>
        <dbReference type="EMBL" id="MVB08294.1"/>
    </source>
</evidence>
<dbReference type="GO" id="GO:0008713">
    <property type="term" value="F:ADP-heptose-lipopolysaccharide heptosyltransferase activity"/>
    <property type="evidence" value="ECO:0007669"/>
    <property type="project" value="TreeGrafter"/>
</dbReference>
<reference evidence="4 5" key="1">
    <citation type="submission" date="2019-11" db="EMBL/GenBank/DDBJ databases">
        <title>Draft genome sequence of Labilibaculum sp. strain SYP isolated from Black Sea.</title>
        <authorList>
            <person name="Yadav S."/>
            <person name="Villanueva L."/>
        </authorList>
    </citation>
    <scope>NUCLEOTIDE SEQUENCE [LARGE SCALE GENOMIC DNA]</scope>
    <source>
        <strain evidence="4 5">44</strain>
    </source>
</reference>
<evidence type="ECO:0000256" key="2">
    <source>
        <dbReference type="ARBA" id="ARBA00022679"/>
    </source>
</evidence>
<keyword evidence="1" id="KW-0328">Glycosyltransferase</keyword>
<accession>A0A7M4D8W0</accession>
<name>A0A7M4D8W0_9BACT</name>
<organism evidence="3 6">
    <name type="scientific">Labilibaculum euxinus</name>
    <dbReference type="NCBI Taxonomy" id="2686357"/>
    <lineage>
        <taxon>Bacteria</taxon>
        <taxon>Pseudomonadati</taxon>
        <taxon>Bacteroidota</taxon>
        <taxon>Bacteroidia</taxon>
        <taxon>Marinilabiliales</taxon>
        <taxon>Marinifilaceae</taxon>
        <taxon>Labilibaculum</taxon>
    </lineage>
</organism>
<dbReference type="OrthoDB" id="642366at2"/>
<gene>
    <name evidence="4" type="ORF">DWB62_014820</name>
    <name evidence="3" type="ORF">GNY23_14820</name>
</gene>
<dbReference type="SUPFAM" id="SSF53756">
    <property type="entry name" value="UDP-Glycosyltransferase/glycogen phosphorylase"/>
    <property type="match status" value="1"/>
</dbReference>
<dbReference type="Proteomes" id="UP000462449">
    <property type="component" value="Unassembled WGS sequence"/>
</dbReference>
<evidence type="ECO:0000256" key="1">
    <source>
        <dbReference type="ARBA" id="ARBA00022676"/>
    </source>
</evidence>
<protein>
    <recommendedName>
        <fullName evidence="7">Lipopolysaccharide heptosyltransferase family protein</fullName>
    </recommendedName>
</protein>
<sequence>MGLGNDIQGSRAYINQLSLELIHLLLEKQQYNLVLIGDKNDAKRNNFYFDQIPQELRGRILNYSGKTDVGTHINIIKKLDVLITIDTSPMHVAVMVLTPFIVLLGKSTSAFSTVQPKVDFGVYLKRENNLLDDSLFISQITPLEIIAQIESFF</sequence>
<evidence type="ECO:0008006" key="7">
    <source>
        <dbReference type="Google" id="ProtNLM"/>
    </source>
</evidence>
<dbReference type="Gene3D" id="3.40.50.2000">
    <property type="entry name" value="Glycogen Phosphorylase B"/>
    <property type="match status" value="1"/>
</dbReference>
<dbReference type="Pfam" id="PF01075">
    <property type="entry name" value="Glyco_transf_9"/>
    <property type="match status" value="1"/>
</dbReference>
<dbReference type="EMBL" id="QTZN02000039">
    <property type="protein sequence ID" value="MVB08294.1"/>
    <property type="molecule type" value="Genomic_DNA"/>
</dbReference>
<dbReference type="AlphaFoldDB" id="A0A7M4D8W0"/>
<evidence type="ECO:0000313" key="5">
    <source>
        <dbReference type="Proteomes" id="UP000285951"/>
    </source>
</evidence>
<comment type="caution">
    <text evidence="3">The sequence shown here is derived from an EMBL/GenBank/DDBJ whole genome shotgun (WGS) entry which is preliminary data.</text>
</comment>
<keyword evidence="2" id="KW-0808">Transferase</keyword>
<evidence type="ECO:0000313" key="3">
    <source>
        <dbReference type="EMBL" id="MUP39089.1"/>
    </source>
</evidence>
<evidence type="ECO:0000313" key="6">
    <source>
        <dbReference type="Proteomes" id="UP000462449"/>
    </source>
</evidence>
<reference evidence="3 6" key="2">
    <citation type="submission" date="2019-12" db="EMBL/GenBank/DDBJ databases">
        <title>Draft genome sequence of Labilibaculum sp. strain 44 isolated from deep waters of Black Sea.</title>
        <authorList>
            <person name="Yadav S."/>
            <person name="Villanueva L."/>
        </authorList>
    </citation>
    <scope>NUCLEOTIDE SEQUENCE [LARGE SCALE GENOMIC DNA]</scope>
    <source>
        <strain evidence="3 6">44</strain>
    </source>
</reference>
<dbReference type="InterPro" id="IPR051199">
    <property type="entry name" value="LPS_LOS_Heptosyltrfase"/>
</dbReference>
<dbReference type="PANTHER" id="PTHR30160">
    <property type="entry name" value="TETRAACYLDISACCHARIDE 4'-KINASE-RELATED"/>
    <property type="match status" value="1"/>
</dbReference>
<dbReference type="GO" id="GO:0009244">
    <property type="term" value="P:lipopolysaccharide core region biosynthetic process"/>
    <property type="evidence" value="ECO:0007669"/>
    <property type="project" value="TreeGrafter"/>
</dbReference>